<dbReference type="AlphaFoldDB" id="T1H3F4"/>
<evidence type="ECO:0000313" key="2">
    <source>
        <dbReference type="Proteomes" id="UP000015102"/>
    </source>
</evidence>
<sequence length="65" mass="7554">MVSGEELAANLLCNYTMTENGLNLNDRIVQNRVIQQHQQDRGQERVLSEHRETYTLTTTLKTKLH</sequence>
<reference evidence="1" key="2">
    <citation type="submission" date="2015-06" db="UniProtKB">
        <authorList>
            <consortium name="EnsemblMetazoa"/>
        </authorList>
    </citation>
    <scope>IDENTIFICATION</scope>
</reference>
<proteinExistence type="predicted"/>
<dbReference type="EnsemblMetazoa" id="MESCA010780-RA">
    <property type="protein sequence ID" value="MESCA010780-PA"/>
    <property type="gene ID" value="MESCA010780"/>
</dbReference>
<evidence type="ECO:0000313" key="1">
    <source>
        <dbReference type="EnsemblMetazoa" id="MESCA010780-PA"/>
    </source>
</evidence>
<reference evidence="2" key="1">
    <citation type="submission" date="2013-02" db="EMBL/GenBank/DDBJ databases">
        <authorList>
            <person name="Hughes D."/>
        </authorList>
    </citation>
    <scope>NUCLEOTIDE SEQUENCE</scope>
    <source>
        <strain>Durham</strain>
        <strain evidence="2">NC isolate 2 -- Noor lab</strain>
    </source>
</reference>
<dbReference type="EMBL" id="CAQQ02130040">
    <property type="status" value="NOT_ANNOTATED_CDS"/>
    <property type="molecule type" value="Genomic_DNA"/>
</dbReference>
<protein>
    <submittedName>
        <fullName evidence="1">Uncharacterized protein</fullName>
    </submittedName>
</protein>
<dbReference type="Proteomes" id="UP000015102">
    <property type="component" value="Unassembled WGS sequence"/>
</dbReference>
<dbReference type="EMBL" id="CAQQ02130041">
    <property type="status" value="NOT_ANNOTATED_CDS"/>
    <property type="molecule type" value="Genomic_DNA"/>
</dbReference>
<keyword evidence="2" id="KW-1185">Reference proteome</keyword>
<organism evidence="1 2">
    <name type="scientific">Megaselia scalaris</name>
    <name type="common">Humpbacked fly</name>
    <name type="synonym">Phora scalaris</name>
    <dbReference type="NCBI Taxonomy" id="36166"/>
    <lineage>
        <taxon>Eukaryota</taxon>
        <taxon>Metazoa</taxon>
        <taxon>Ecdysozoa</taxon>
        <taxon>Arthropoda</taxon>
        <taxon>Hexapoda</taxon>
        <taxon>Insecta</taxon>
        <taxon>Pterygota</taxon>
        <taxon>Neoptera</taxon>
        <taxon>Endopterygota</taxon>
        <taxon>Diptera</taxon>
        <taxon>Brachycera</taxon>
        <taxon>Muscomorpha</taxon>
        <taxon>Platypezoidea</taxon>
        <taxon>Phoridae</taxon>
        <taxon>Megaseliini</taxon>
        <taxon>Megaselia</taxon>
    </lineage>
</organism>
<accession>T1H3F4</accession>
<dbReference type="HOGENOM" id="CLU_2852266_0_0_1"/>
<name>T1H3F4_MEGSC</name>
<dbReference type="EMBL" id="CAQQ02130039">
    <property type="status" value="NOT_ANNOTATED_CDS"/>
    <property type="molecule type" value="Genomic_DNA"/>
</dbReference>